<keyword evidence="2" id="KW-0805">Transcription regulation</keyword>
<keyword evidence="1" id="KW-0677">Repeat</keyword>
<evidence type="ECO:0000256" key="7">
    <source>
        <dbReference type="SAM" id="MobiDB-lite"/>
    </source>
</evidence>
<feature type="domain" description="Myb-like" evidence="8">
    <location>
        <begin position="484"/>
        <end position="538"/>
    </location>
</feature>
<evidence type="ECO:0000256" key="6">
    <source>
        <dbReference type="SAM" id="Coils"/>
    </source>
</evidence>
<keyword evidence="6" id="KW-0175">Coiled coil</keyword>
<feature type="region of interest" description="Disordered" evidence="7">
    <location>
        <begin position="979"/>
        <end position="1046"/>
    </location>
</feature>
<keyword evidence="5" id="KW-0539">Nucleus</keyword>
<feature type="domain" description="Myb-like" evidence="8">
    <location>
        <begin position="591"/>
        <end position="639"/>
    </location>
</feature>
<dbReference type="InterPro" id="IPR001005">
    <property type="entry name" value="SANT/Myb"/>
</dbReference>
<dbReference type="InterPro" id="IPR009057">
    <property type="entry name" value="Homeodomain-like_sf"/>
</dbReference>
<evidence type="ECO:0000256" key="3">
    <source>
        <dbReference type="ARBA" id="ARBA00023125"/>
    </source>
</evidence>
<evidence type="ECO:0000259" key="9">
    <source>
        <dbReference type="PROSITE" id="PS51294"/>
    </source>
</evidence>
<dbReference type="SMART" id="SM00717">
    <property type="entry name" value="SANT"/>
    <property type="match status" value="5"/>
</dbReference>
<dbReference type="GO" id="GO:0000978">
    <property type="term" value="F:RNA polymerase II cis-regulatory region sequence-specific DNA binding"/>
    <property type="evidence" value="ECO:0007669"/>
    <property type="project" value="TreeGrafter"/>
</dbReference>
<feature type="domain" description="Myb-like" evidence="8">
    <location>
        <begin position="431"/>
        <end position="483"/>
    </location>
</feature>
<evidence type="ECO:0000256" key="1">
    <source>
        <dbReference type="ARBA" id="ARBA00022737"/>
    </source>
</evidence>
<protein>
    <submittedName>
        <fullName evidence="10">snRNA-activating protein complex subunit 4</fullName>
    </submittedName>
</protein>
<feature type="compositionally biased region" description="Basic residues" evidence="7">
    <location>
        <begin position="982"/>
        <end position="993"/>
    </location>
</feature>
<dbReference type="SUPFAM" id="SSF46689">
    <property type="entry name" value="Homeodomain-like"/>
    <property type="match status" value="3"/>
</dbReference>
<organism evidence="10 11">
    <name type="scientific">Bagarius yarrelli</name>
    <name type="common">Goonch</name>
    <name type="synonym">Bagrus yarrelli</name>
    <dbReference type="NCBI Taxonomy" id="175774"/>
    <lineage>
        <taxon>Eukaryota</taxon>
        <taxon>Metazoa</taxon>
        <taxon>Chordata</taxon>
        <taxon>Craniata</taxon>
        <taxon>Vertebrata</taxon>
        <taxon>Euteleostomi</taxon>
        <taxon>Actinopterygii</taxon>
        <taxon>Neopterygii</taxon>
        <taxon>Teleostei</taxon>
        <taxon>Ostariophysi</taxon>
        <taxon>Siluriformes</taxon>
        <taxon>Sisoridae</taxon>
        <taxon>Sisorinae</taxon>
        <taxon>Bagarius</taxon>
    </lineage>
</organism>
<evidence type="ECO:0000313" key="11">
    <source>
        <dbReference type="Proteomes" id="UP000319801"/>
    </source>
</evidence>
<dbReference type="AlphaFoldDB" id="A0A556U5H9"/>
<dbReference type="GO" id="GO:0001006">
    <property type="term" value="F:RNA polymerase III type 3 promoter sequence-specific DNA binding"/>
    <property type="evidence" value="ECO:0007669"/>
    <property type="project" value="TreeGrafter"/>
</dbReference>
<feature type="compositionally biased region" description="Basic and acidic residues" evidence="7">
    <location>
        <begin position="833"/>
        <end position="845"/>
    </location>
</feature>
<keyword evidence="3" id="KW-0238">DNA-binding</keyword>
<dbReference type="OrthoDB" id="2143914at2759"/>
<dbReference type="PANTHER" id="PTHR46621:SF1">
    <property type="entry name" value="SNRNA-ACTIVATING PROTEIN COMPLEX SUBUNIT 4"/>
    <property type="match status" value="1"/>
</dbReference>
<dbReference type="PANTHER" id="PTHR46621">
    <property type="entry name" value="SNRNA-ACTIVATING PROTEIN COMPLEX SUBUNIT 4"/>
    <property type="match status" value="1"/>
</dbReference>
<feature type="compositionally biased region" description="Basic and acidic residues" evidence="7">
    <location>
        <begin position="676"/>
        <end position="690"/>
    </location>
</feature>
<gene>
    <name evidence="10" type="ORF">Baya_8209</name>
</gene>
<feature type="region of interest" description="Disordered" evidence="7">
    <location>
        <begin position="672"/>
        <end position="693"/>
    </location>
</feature>
<name>A0A556U5H9_BAGYA</name>
<dbReference type="GO" id="GO:0042796">
    <property type="term" value="P:snRNA transcription by RNA polymerase III"/>
    <property type="evidence" value="ECO:0007669"/>
    <property type="project" value="TreeGrafter"/>
</dbReference>
<dbReference type="EMBL" id="VCAZ01000050">
    <property type="protein sequence ID" value="TSM86001.1"/>
    <property type="molecule type" value="Genomic_DNA"/>
</dbReference>
<dbReference type="CDD" id="cd00167">
    <property type="entry name" value="SANT"/>
    <property type="match status" value="3"/>
</dbReference>
<accession>A0A556U5H9</accession>
<evidence type="ECO:0000256" key="5">
    <source>
        <dbReference type="ARBA" id="ARBA00023242"/>
    </source>
</evidence>
<feature type="domain" description="HTH myb-type" evidence="9">
    <location>
        <begin position="539"/>
        <end position="594"/>
    </location>
</feature>
<feature type="coiled-coil region" evidence="6">
    <location>
        <begin position="184"/>
        <end position="243"/>
    </location>
</feature>
<dbReference type="Proteomes" id="UP000319801">
    <property type="component" value="Unassembled WGS sequence"/>
</dbReference>
<feature type="region of interest" description="Disordered" evidence="7">
    <location>
        <begin position="829"/>
        <end position="849"/>
    </location>
</feature>
<keyword evidence="4" id="KW-0804">Transcription</keyword>
<dbReference type="GO" id="GO:0042795">
    <property type="term" value="P:snRNA transcription by RNA polymerase II"/>
    <property type="evidence" value="ECO:0007669"/>
    <property type="project" value="TreeGrafter"/>
</dbReference>
<dbReference type="FunFam" id="1.10.10.60:FF:000321">
    <property type="entry name" value="Small nuclear RNA-activating complex, polypeptide 4"/>
    <property type="match status" value="1"/>
</dbReference>
<feature type="coiled-coil region" evidence="6">
    <location>
        <begin position="274"/>
        <end position="304"/>
    </location>
</feature>
<evidence type="ECO:0000313" key="10">
    <source>
        <dbReference type="EMBL" id="TSM86001.1"/>
    </source>
</evidence>
<dbReference type="PROSITE" id="PS51294">
    <property type="entry name" value="HTH_MYB"/>
    <property type="match status" value="2"/>
</dbReference>
<evidence type="ECO:0000256" key="2">
    <source>
        <dbReference type="ARBA" id="ARBA00023015"/>
    </source>
</evidence>
<dbReference type="InterPro" id="IPR017930">
    <property type="entry name" value="Myb_dom"/>
</dbReference>
<proteinExistence type="predicted"/>
<dbReference type="InterPro" id="IPR051575">
    <property type="entry name" value="Myb-like_DNA-bd"/>
</dbReference>
<reference evidence="10 11" key="1">
    <citation type="journal article" date="2019" name="Genome Biol. Evol.">
        <title>Whole-Genome Sequencing of the Giant Devil Catfish, Bagarius yarrelli.</title>
        <authorList>
            <person name="Jiang W."/>
            <person name="Lv Y."/>
            <person name="Cheng L."/>
            <person name="Yang K."/>
            <person name="Chao B."/>
            <person name="Wang X."/>
            <person name="Li Y."/>
            <person name="Pan X."/>
            <person name="You X."/>
            <person name="Zhang Y."/>
            <person name="Yang J."/>
            <person name="Li J."/>
            <person name="Zhang X."/>
            <person name="Liu S."/>
            <person name="Sun C."/>
            <person name="Yang J."/>
            <person name="Shi Q."/>
        </authorList>
    </citation>
    <scope>NUCLEOTIDE SEQUENCE [LARGE SCALE GENOMIC DNA]</scope>
    <source>
        <strain evidence="10">JWS20170419001</strain>
        <tissue evidence="10">Muscle</tissue>
    </source>
</reference>
<keyword evidence="11" id="KW-1185">Reference proteome</keyword>
<evidence type="ECO:0000259" key="8">
    <source>
        <dbReference type="PROSITE" id="PS50090"/>
    </source>
</evidence>
<evidence type="ECO:0000256" key="4">
    <source>
        <dbReference type="ARBA" id="ARBA00023163"/>
    </source>
</evidence>
<dbReference type="PROSITE" id="PS50090">
    <property type="entry name" value="MYB_LIKE"/>
    <property type="match status" value="4"/>
</dbReference>
<dbReference type="Pfam" id="PF00249">
    <property type="entry name" value="Myb_DNA-binding"/>
    <property type="match status" value="2"/>
</dbReference>
<dbReference type="Pfam" id="PF13921">
    <property type="entry name" value="Myb_DNA-bind_6"/>
    <property type="match status" value="1"/>
</dbReference>
<sequence>MSKHKTSQKKLIIEDDEAKDDEELNPFSFKEFIRSKTQHPSTTDSVEKTFDGVRCSVEDDYQYTSGFQAGPKGPFFTDPSLLEQSFDCKPEDEWTESYQPSGIDQTHDLGLNVVLDNSAYFSRSLLSCEDEDESVNEWELREGFSPRHDLHRRSTGSYEGDDEPSVVDRSFQGKISAENGINYQEKLREENSQLRKHVRELRKKSEADSAKIRELTDELHSRNLQEEREAKALESMVQSVEENLQLMTNGEDSDEDLDLPQDLETCLQMNLVYQEVLKEKLSDLERLLKENREQQKDLEEQLSGPSSTSAGVPHQRLFLGNFMKPYFKDKLTALGPPANEETKERLANGTKPCDERKIKRWEPWQKTLLIKSVVTDTMKRMLQPKLSKSLREDQLYGARHDYHDWDKIANTDFECFRQPDDLMRFWQNYLHPSINKSTWSQDEIGKLADVAEQHMNCHWEQIAESLGTNRTAFMCFQTYQRYISKRFKKREWNNEEDQLLRELVEKMRIGNFIPYTQISYFMEGRDNSQLIYRWTCVLDPSLKKGPWTKEEDELLLKAVKKYGCKEWWKIKLEVPGRTDNACRDRYLDCLQDDVKKGAWSDEEVELLKKLVEKYGVGKWSKIAAEIPNRLDCQCLHKWKWMQKVARKGIKRGRGRSVNREPEMKRRCMKQTNLRKVKTESDASGDEEKITYTDSDAEQPVKNVCVHPVEDCTREYVQPDMKKWIPVRGNMLAHSSVNVNTTLVRLPTEAEESGTDRVRNTVLDKLGNPVKTYVGMEPPALQNPNLIDEHTMIMVSEYDVKHLLICMRKSLFKARSSKIQTRLASCTNQNITKNDQKEEKQKAESGKRRRPALAVTQKSYDLMLAITPWVGNVIMHIPFSGKRVCEADIVQKRAADVPLLKSPVFLLFLQALKVDADGCKKVIESRKGNVSLVTCIYMSYIVLIAQRNKNRKQSTLLQFPEMFYSHLLPQSAKIAIPTLPQQQRKKKQATRKAVKPASQAAVKPASQAAVKPASQAAVKPASQAAVKPASQAAVKPASRGPSGGQGA</sequence>
<feature type="domain" description="HTH myb-type" evidence="9">
    <location>
        <begin position="595"/>
        <end position="649"/>
    </location>
</feature>
<comment type="caution">
    <text evidence="10">The sequence shown here is derived from an EMBL/GenBank/DDBJ whole genome shotgun (WGS) entry which is preliminary data.</text>
</comment>
<dbReference type="GO" id="GO:0019185">
    <property type="term" value="C:snRNA-activating protein complex"/>
    <property type="evidence" value="ECO:0007669"/>
    <property type="project" value="TreeGrafter"/>
</dbReference>
<dbReference type="Gene3D" id="1.10.10.60">
    <property type="entry name" value="Homeodomain-like"/>
    <property type="match status" value="4"/>
</dbReference>
<feature type="domain" description="Myb-like" evidence="8">
    <location>
        <begin position="539"/>
        <end position="590"/>
    </location>
</feature>